<name>A0A392SH86_9FABA</name>
<sequence>MRQFGDSQRLQTDAICNTRFRKQGARWASKASKQPEASSLQPGTFRLQDLCARWASRSSLGEQGL</sequence>
<proteinExistence type="predicted"/>
<reference evidence="1 2" key="1">
    <citation type="journal article" date="2018" name="Front. Plant Sci.">
        <title>Red Clover (Trifolium pratense) and Zigzag Clover (T. medium) - A Picture of Genomic Similarities and Differences.</title>
        <authorList>
            <person name="Dluhosova J."/>
            <person name="Istvanek J."/>
            <person name="Nedelnik J."/>
            <person name="Repkova J."/>
        </authorList>
    </citation>
    <scope>NUCLEOTIDE SEQUENCE [LARGE SCALE GENOMIC DNA]</scope>
    <source>
        <strain evidence="2">cv. 10/8</strain>
        <tissue evidence="1">Leaf</tissue>
    </source>
</reference>
<protein>
    <submittedName>
        <fullName evidence="1">Uncharacterized protein</fullName>
    </submittedName>
</protein>
<accession>A0A392SH86</accession>
<organism evidence="1 2">
    <name type="scientific">Trifolium medium</name>
    <dbReference type="NCBI Taxonomy" id="97028"/>
    <lineage>
        <taxon>Eukaryota</taxon>
        <taxon>Viridiplantae</taxon>
        <taxon>Streptophyta</taxon>
        <taxon>Embryophyta</taxon>
        <taxon>Tracheophyta</taxon>
        <taxon>Spermatophyta</taxon>
        <taxon>Magnoliopsida</taxon>
        <taxon>eudicotyledons</taxon>
        <taxon>Gunneridae</taxon>
        <taxon>Pentapetalae</taxon>
        <taxon>rosids</taxon>
        <taxon>fabids</taxon>
        <taxon>Fabales</taxon>
        <taxon>Fabaceae</taxon>
        <taxon>Papilionoideae</taxon>
        <taxon>50 kb inversion clade</taxon>
        <taxon>NPAAA clade</taxon>
        <taxon>Hologalegina</taxon>
        <taxon>IRL clade</taxon>
        <taxon>Trifolieae</taxon>
        <taxon>Trifolium</taxon>
    </lineage>
</organism>
<feature type="non-terminal residue" evidence="1">
    <location>
        <position position="65"/>
    </location>
</feature>
<dbReference type="AlphaFoldDB" id="A0A392SH86"/>
<evidence type="ECO:0000313" key="2">
    <source>
        <dbReference type="Proteomes" id="UP000265520"/>
    </source>
</evidence>
<comment type="caution">
    <text evidence="1">The sequence shown here is derived from an EMBL/GenBank/DDBJ whole genome shotgun (WGS) entry which is preliminary data.</text>
</comment>
<dbReference type="EMBL" id="LXQA010384033">
    <property type="protein sequence ID" value="MCI48263.1"/>
    <property type="molecule type" value="Genomic_DNA"/>
</dbReference>
<evidence type="ECO:0000313" key="1">
    <source>
        <dbReference type="EMBL" id="MCI48263.1"/>
    </source>
</evidence>
<keyword evidence="2" id="KW-1185">Reference proteome</keyword>
<dbReference type="Proteomes" id="UP000265520">
    <property type="component" value="Unassembled WGS sequence"/>
</dbReference>